<dbReference type="InParanoid" id="A0A263D1V5"/>
<evidence type="ECO:0008006" key="4">
    <source>
        <dbReference type="Google" id="ProtNLM"/>
    </source>
</evidence>
<evidence type="ECO:0000313" key="3">
    <source>
        <dbReference type="Proteomes" id="UP000242444"/>
    </source>
</evidence>
<evidence type="ECO:0000256" key="1">
    <source>
        <dbReference type="SAM" id="Phobius"/>
    </source>
</evidence>
<keyword evidence="1" id="KW-0472">Membrane</keyword>
<proteinExistence type="predicted"/>
<feature type="transmembrane region" description="Helical" evidence="1">
    <location>
        <begin position="107"/>
        <end position="126"/>
    </location>
</feature>
<accession>A0A263D1V5</accession>
<sequence length="172" mass="18124">MTVEQNEQPERGGDGWFVTAAAVAGDLDNPFYREERQRDVWNEAAAIGYQVILFLGLAAAAGMLWIGGEPSMPYAVTLLAVLGIASIISAVYAARLGVDVDESTRMLRLRMVPFLALLILVVAGLVRVAPADGFGSGLAQGAVAGAALAVLWLAVKWIRARRRTSGAGPVSS</sequence>
<name>A0A263D1V5_9PSEU</name>
<comment type="caution">
    <text evidence="2">The sequence shown here is derived from an EMBL/GenBank/DDBJ whole genome shotgun (WGS) entry which is preliminary data.</text>
</comment>
<keyword evidence="1" id="KW-0812">Transmembrane</keyword>
<organism evidence="2 3">
    <name type="scientific">Amycolatopsis antarctica</name>
    <dbReference type="NCBI Taxonomy" id="1854586"/>
    <lineage>
        <taxon>Bacteria</taxon>
        <taxon>Bacillati</taxon>
        <taxon>Actinomycetota</taxon>
        <taxon>Actinomycetes</taxon>
        <taxon>Pseudonocardiales</taxon>
        <taxon>Pseudonocardiaceae</taxon>
        <taxon>Amycolatopsis</taxon>
    </lineage>
</organism>
<reference evidence="2 3" key="1">
    <citation type="submission" date="2017-07" db="EMBL/GenBank/DDBJ databases">
        <title>Amycolatopsis antarcticus sp. nov., isolated from the surface of an Antarcticus brown macroalga.</title>
        <authorList>
            <person name="Wang J."/>
            <person name="Leiva S."/>
            <person name="Huang J."/>
            <person name="Huang Y."/>
        </authorList>
    </citation>
    <scope>NUCLEOTIDE SEQUENCE [LARGE SCALE GENOMIC DNA]</scope>
    <source>
        <strain evidence="2 3">AU-G6</strain>
    </source>
</reference>
<protein>
    <recommendedName>
        <fullName evidence="4">DUF2029 domain-containing protein</fullName>
    </recommendedName>
</protein>
<feature type="transmembrane region" description="Helical" evidence="1">
    <location>
        <begin position="138"/>
        <end position="155"/>
    </location>
</feature>
<dbReference type="Proteomes" id="UP000242444">
    <property type="component" value="Unassembled WGS sequence"/>
</dbReference>
<evidence type="ECO:0000313" key="2">
    <source>
        <dbReference type="EMBL" id="OZM71627.1"/>
    </source>
</evidence>
<feature type="transmembrane region" description="Helical" evidence="1">
    <location>
        <begin position="46"/>
        <end position="66"/>
    </location>
</feature>
<gene>
    <name evidence="2" type="ORF">CFN78_19090</name>
</gene>
<dbReference type="AlphaFoldDB" id="A0A263D1V5"/>
<feature type="transmembrane region" description="Helical" evidence="1">
    <location>
        <begin position="72"/>
        <end position="95"/>
    </location>
</feature>
<dbReference type="EMBL" id="NKYE01000012">
    <property type="protein sequence ID" value="OZM71627.1"/>
    <property type="molecule type" value="Genomic_DNA"/>
</dbReference>
<keyword evidence="1" id="KW-1133">Transmembrane helix</keyword>
<keyword evidence="3" id="KW-1185">Reference proteome</keyword>